<dbReference type="SUPFAM" id="SSF103506">
    <property type="entry name" value="Mitochondrial carrier"/>
    <property type="match status" value="1"/>
</dbReference>
<evidence type="ECO:0000313" key="12">
    <source>
        <dbReference type="Proteomes" id="UP000007797"/>
    </source>
</evidence>
<feature type="transmembrane region" description="Helical" evidence="9">
    <location>
        <begin position="190"/>
        <end position="216"/>
    </location>
</feature>
<dbReference type="GO" id="GO:0016020">
    <property type="term" value="C:membrane"/>
    <property type="evidence" value="ECO:0007669"/>
    <property type="project" value="UniProtKB-SubCell"/>
</dbReference>
<dbReference type="GO" id="GO:0006862">
    <property type="term" value="P:nucleotide transport"/>
    <property type="evidence" value="ECO:0007669"/>
    <property type="project" value="InterPro"/>
</dbReference>
<feature type="repeat" description="Solcar" evidence="8">
    <location>
        <begin position="360"/>
        <end position="457"/>
    </location>
</feature>
<dbReference type="PROSITE" id="PS50216">
    <property type="entry name" value="DHHC"/>
    <property type="match status" value="1"/>
</dbReference>
<dbReference type="KEGG" id="dfa:DFA_00731"/>
<comment type="similarity">
    <text evidence="2">Belongs to the mitochondrial carrier (TC 2.A.29) family.</text>
</comment>
<dbReference type="RefSeq" id="XP_004358716.1">
    <property type="nucleotide sequence ID" value="XM_004358659.1"/>
</dbReference>
<feature type="repeat" description="Solcar" evidence="8">
    <location>
        <begin position="558"/>
        <end position="642"/>
    </location>
</feature>
<reference evidence="12" key="1">
    <citation type="journal article" date="2011" name="Genome Res.">
        <title>Phylogeny-wide analysis of social amoeba genomes highlights ancient origins for complex intercellular communication.</title>
        <authorList>
            <person name="Heidel A.J."/>
            <person name="Lawal H.M."/>
            <person name="Felder M."/>
            <person name="Schilde C."/>
            <person name="Helps N.R."/>
            <person name="Tunggal B."/>
            <person name="Rivero F."/>
            <person name="John U."/>
            <person name="Schleicher M."/>
            <person name="Eichinger L."/>
            <person name="Platzer M."/>
            <person name="Noegel A.A."/>
            <person name="Schaap P."/>
            <person name="Gloeckner G."/>
        </authorList>
    </citation>
    <scope>NUCLEOTIDE SEQUENCE [LARGE SCALE GENOMIC DNA]</scope>
    <source>
        <strain evidence="12">SH3</strain>
    </source>
</reference>
<dbReference type="InterPro" id="IPR023395">
    <property type="entry name" value="MCP_dom_sf"/>
</dbReference>
<evidence type="ECO:0000256" key="3">
    <source>
        <dbReference type="ARBA" id="ARBA00022448"/>
    </source>
</evidence>
<evidence type="ECO:0000256" key="9">
    <source>
        <dbReference type="RuleBase" id="RU079119"/>
    </source>
</evidence>
<dbReference type="InterPro" id="IPR001594">
    <property type="entry name" value="Palmitoyltrfase_DHHC"/>
</dbReference>
<evidence type="ECO:0000256" key="1">
    <source>
        <dbReference type="ARBA" id="ARBA00004141"/>
    </source>
</evidence>
<dbReference type="STRING" id="1054147.F4PTI4"/>
<dbReference type="AlphaFoldDB" id="F4PTI4"/>
<feature type="domain" description="Palmitoyltransferase DHHC" evidence="10">
    <location>
        <begin position="91"/>
        <end position="232"/>
    </location>
</feature>
<dbReference type="PANTHER" id="PTHR45683">
    <property type="entry name" value="MITOCHONDRIAL NICOTINAMIDE ADENINE DINUCLEOTIDE TRANSPORTER 1-RELATED-RELATED"/>
    <property type="match status" value="1"/>
</dbReference>
<keyword evidence="9" id="KW-0808">Transferase</keyword>
<organism evidence="11 12">
    <name type="scientific">Cavenderia fasciculata</name>
    <name type="common">Slime mold</name>
    <name type="synonym">Dictyostelium fasciculatum</name>
    <dbReference type="NCBI Taxonomy" id="261658"/>
    <lineage>
        <taxon>Eukaryota</taxon>
        <taxon>Amoebozoa</taxon>
        <taxon>Evosea</taxon>
        <taxon>Eumycetozoa</taxon>
        <taxon>Dictyostelia</taxon>
        <taxon>Acytosteliales</taxon>
        <taxon>Cavenderiaceae</taxon>
        <taxon>Cavenderia</taxon>
    </lineage>
</organism>
<feature type="transmembrane region" description="Helical" evidence="9">
    <location>
        <begin position="137"/>
        <end position="163"/>
    </location>
</feature>
<dbReference type="Pfam" id="PF00153">
    <property type="entry name" value="Mito_carr"/>
    <property type="match status" value="3"/>
</dbReference>
<dbReference type="Pfam" id="PF01529">
    <property type="entry name" value="DHHC"/>
    <property type="match status" value="1"/>
</dbReference>
<evidence type="ECO:0000256" key="7">
    <source>
        <dbReference type="ARBA" id="ARBA00023136"/>
    </source>
</evidence>
<comment type="similarity">
    <text evidence="9">Belongs to the DHHC palmitoyltransferase family.</text>
</comment>
<dbReference type="InterPro" id="IPR018108">
    <property type="entry name" value="MCP_transmembrane"/>
</dbReference>
<keyword evidence="4 8" id="KW-0812">Transmembrane</keyword>
<evidence type="ECO:0000259" key="10">
    <source>
        <dbReference type="Pfam" id="PF01529"/>
    </source>
</evidence>
<dbReference type="GO" id="GO:0055085">
    <property type="term" value="P:transmembrane transport"/>
    <property type="evidence" value="ECO:0007669"/>
    <property type="project" value="InterPro"/>
</dbReference>
<evidence type="ECO:0000256" key="6">
    <source>
        <dbReference type="ARBA" id="ARBA00022989"/>
    </source>
</evidence>
<keyword evidence="7 8" id="KW-0472">Membrane</keyword>
<dbReference type="Gene3D" id="1.50.40.10">
    <property type="entry name" value="Mitochondrial carrier domain"/>
    <property type="match status" value="2"/>
</dbReference>
<feature type="transmembrane region" description="Helical" evidence="9">
    <location>
        <begin position="314"/>
        <end position="334"/>
    </location>
</feature>
<evidence type="ECO:0000256" key="8">
    <source>
        <dbReference type="PROSITE-ProRule" id="PRU00282"/>
    </source>
</evidence>
<dbReference type="EMBL" id="GL883010">
    <property type="protein sequence ID" value="EGG20866.1"/>
    <property type="molecule type" value="Genomic_DNA"/>
</dbReference>
<dbReference type="PROSITE" id="PS50920">
    <property type="entry name" value="SOLCAR"/>
    <property type="match status" value="3"/>
</dbReference>
<comment type="domain">
    <text evidence="9">The DHHC domain is required for palmitoyltransferase activity.</text>
</comment>
<evidence type="ECO:0000313" key="11">
    <source>
        <dbReference type="EMBL" id="EGG20866.1"/>
    </source>
</evidence>
<feature type="repeat" description="Solcar" evidence="8">
    <location>
        <begin position="466"/>
        <end position="548"/>
    </location>
</feature>
<dbReference type="GeneID" id="14872596"/>
<keyword evidence="6 9" id="KW-1133">Transmembrane helix</keyword>
<feature type="transmembrane region" description="Helical" evidence="9">
    <location>
        <begin position="6"/>
        <end position="24"/>
    </location>
</feature>
<comment type="subcellular location">
    <subcellularLocation>
        <location evidence="1">Membrane</location>
        <topology evidence="1">Multi-pass membrane protein</topology>
    </subcellularLocation>
</comment>
<protein>
    <recommendedName>
        <fullName evidence="9">Palmitoyltransferase</fullName>
        <ecNumber evidence="9">2.3.1.225</ecNumber>
    </recommendedName>
</protein>
<keyword evidence="3" id="KW-0813">Transport</keyword>
<dbReference type="InterPro" id="IPR044712">
    <property type="entry name" value="SLC25A32-like"/>
</dbReference>
<keyword evidence="9" id="KW-0012">Acyltransferase</keyword>
<dbReference type="EC" id="2.3.1.225" evidence="9"/>
<keyword evidence="5" id="KW-0677">Repeat</keyword>
<dbReference type="Proteomes" id="UP000007797">
    <property type="component" value="Unassembled WGS sequence"/>
</dbReference>
<name>F4PTI4_CACFS</name>
<evidence type="ECO:0000256" key="5">
    <source>
        <dbReference type="ARBA" id="ARBA00022737"/>
    </source>
</evidence>
<proteinExistence type="inferred from homology"/>
<keyword evidence="12" id="KW-1185">Reference proteome</keyword>
<evidence type="ECO:0000256" key="4">
    <source>
        <dbReference type="ARBA" id="ARBA00022692"/>
    </source>
</evidence>
<evidence type="ECO:0000256" key="2">
    <source>
        <dbReference type="ARBA" id="ARBA00006375"/>
    </source>
</evidence>
<accession>F4PTI4</accession>
<dbReference type="GO" id="GO:0019706">
    <property type="term" value="F:protein-cysteine S-palmitoyltransferase activity"/>
    <property type="evidence" value="ECO:0007669"/>
    <property type="project" value="UniProtKB-EC"/>
</dbReference>
<gene>
    <name evidence="11" type="ORF">DFA_00731</name>
</gene>
<dbReference type="OrthoDB" id="428293at2759"/>
<comment type="catalytic activity">
    <reaction evidence="9">
        <text>L-cysteinyl-[protein] + hexadecanoyl-CoA = S-hexadecanoyl-L-cysteinyl-[protein] + CoA</text>
        <dbReference type="Rhea" id="RHEA:36683"/>
        <dbReference type="Rhea" id="RHEA-COMP:10131"/>
        <dbReference type="Rhea" id="RHEA-COMP:11032"/>
        <dbReference type="ChEBI" id="CHEBI:29950"/>
        <dbReference type="ChEBI" id="CHEBI:57287"/>
        <dbReference type="ChEBI" id="CHEBI:57379"/>
        <dbReference type="ChEBI" id="CHEBI:74151"/>
        <dbReference type="EC" id="2.3.1.225"/>
    </reaction>
</comment>
<sequence length="650" mass="72815">MANYLVFGVSVFLMFAFTSQYLLVFEPLGFIGNRAGQIYIGLSVVTHPGFAPLEYVPEGKSRKELDEIIEIYRGRHSNNSSEAAANKPPSIRYCTTCNIFKPPRTHHCRKCKRCIVKQDHHCPWIANCVGFKNQKPFLLFLFYVLLVGTISIFLLVVSGFIILNHSLTNSDNEIVGKETQEPLHFSVDGLVVTVLFIVNLSILIPVLLGVSGLFYFQFSYVLDNITSVERFERKTEIKAAKRAGLRDQYRWRYDRGTTLNFKEVFGDRFKDWIWPIGIPKGDGINWKMNPPDTLFKNNHNSNNTNNNIGEEDSLIVFLFSCLLLFDIISTTVMGREVEIYYDDEPPVTIPPEKVKGNHDFNLKIEMIAGTLAGVTSCLVFYPLECIEAKMQVAGKKKDGGLLKVGSNAGGGGMIQQFKHILRVEGVKGLYQGVTPTAIGNAVNWGVYFTIYRYTNHWFSQQFPDRHATLGHSISAIHAGIITTAVVNPFWVLKIRLATSDKYKGMVDAFQSILKNEGVGGFWKGVGPSFIGVSEGLVQFVTYEKLLEAARHNNGGNPLSISAYLVSGGLARLTAGLITYPYLLLRSKLQVDNCQYKSIGDACKMIYRDEGIHGFYKGIGPNLIRSVPPAAMMLYIVEFFRSSLLNLTNQH</sequence>